<accession>A0ABU2YI43</accession>
<evidence type="ECO:0000313" key="2">
    <source>
        <dbReference type="EMBL" id="MDT0557842.1"/>
    </source>
</evidence>
<organism evidence="2 3">
    <name type="scientific">Microcosmobacter mediterraneus</name>
    <dbReference type="NCBI Taxonomy" id="3075607"/>
    <lineage>
        <taxon>Bacteria</taxon>
        <taxon>Pseudomonadati</taxon>
        <taxon>Bacteroidota</taxon>
        <taxon>Flavobacteriia</taxon>
        <taxon>Flavobacteriales</taxon>
        <taxon>Flavobacteriaceae</taxon>
        <taxon>Microcosmobacter</taxon>
    </lineage>
</organism>
<evidence type="ECO:0000313" key="3">
    <source>
        <dbReference type="Proteomes" id="UP001259492"/>
    </source>
</evidence>
<name>A0ABU2YI43_9FLAO</name>
<dbReference type="RefSeq" id="WP_311426617.1">
    <property type="nucleotide sequence ID" value="NZ_JAVRIA010000002.1"/>
</dbReference>
<dbReference type="Pfam" id="PF19578">
    <property type="entry name" value="DUF6090"/>
    <property type="match status" value="1"/>
</dbReference>
<proteinExistence type="predicted"/>
<sequence length="262" mass="31138">MIKFFRKIRYNLMETGKTKRYLKYAIGEITLVVIGILIALQINNWNEKIKHSEEEQIILKKLSTDIKNDIKFLKLQIENGKTHINDYKFCLDVLSAERDSNLEEFNQRFSSTMLMVSFDINKTTFNGITDSRTIDYIKNNELVDSLNTFYNNNYKGWDSANKDYTRNIIGPYLMKFNFLPIVNYDRFKYNTGGFSNSDFSQYNLSKFEVKPKTISDFKKDVFIINLLRQRLFLTEGQIFRYNSLKDNMERLLKLIQQEIKDD</sequence>
<protein>
    <submittedName>
        <fullName evidence="2">DUF6090 family protein</fullName>
    </submittedName>
</protein>
<reference evidence="2 3" key="1">
    <citation type="submission" date="2023-09" db="EMBL/GenBank/DDBJ databases">
        <authorList>
            <person name="Rey-Velasco X."/>
        </authorList>
    </citation>
    <scope>NUCLEOTIDE SEQUENCE [LARGE SCALE GENOMIC DNA]</scope>
    <source>
        <strain evidence="2 3">W332</strain>
    </source>
</reference>
<comment type="caution">
    <text evidence="2">The sequence shown here is derived from an EMBL/GenBank/DDBJ whole genome shotgun (WGS) entry which is preliminary data.</text>
</comment>
<gene>
    <name evidence="2" type="ORF">RM697_04245</name>
</gene>
<keyword evidence="3" id="KW-1185">Reference proteome</keyword>
<dbReference type="Proteomes" id="UP001259492">
    <property type="component" value="Unassembled WGS sequence"/>
</dbReference>
<feature type="transmembrane region" description="Helical" evidence="1">
    <location>
        <begin position="21"/>
        <end position="42"/>
    </location>
</feature>
<keyword evidence="1" id="KW-0472">Membrane</keyword>
<evidence type="ECO:0000256" key="1">
    <source>
        <dbReference type="SAM" id="Phobius"/>
    </source>
</evidence>
<keyword evidence="1" id="KW-0812">Transmembrane</keyword>
<keyword evidence="1" id="KW-1133">Transmembrane helix</keyword>
<dbReference type="InterPro" id="IPR045749">
    <property type="entry name" value="DUF6090"/>
</dbReference>
<dbReference type="EMBL" id="JAVRIA010000002">
    <property type="protein sequence ID" value="MDT0557842.1"/>
    <property type="molecule type" value="Genomic_DNA"/>
</dbReference>